<dbReference type="GO" id="GO:0005737">
    <property type="term" value="C:cytoplasm"/>
    <property type="evidence" value="ECO:0007669"/>
    <property type="project" value="TreeGrafter"/>
</dbReference>
<sequence length="128" mass="14384">MALSLAIAEEALEFEHRDLHLGHILVKRTTEERCWFRVGGRSFVIKTCGLEANVVGYSWARITDGGKSVFTAPTNLYGTSSDHNLLFVYKKMAAIVRCCFTALRRFICRRDAYSVHGRLSLSNGIILS</sequence>
<evidence type="ECO:0000313" key="2">
    <source>
        <dbReference type="Proteomes" id="UP001321473"/>
    </source>
</evidence>
<dbReference type="PANTHER" id="PTHR24419:SF18">
    <property type="entry name" value="SERINE_THREONINE-PROTEIN KINASE HASPIN"/>
    <property type="match status" value="1"/>
</dbReference>
<accession>A0AAQ4E1M7</accession>
<dbReference type="AlphaFoldDB" id="A0AAQ4E1M7"/>
<dbReference type="GO" id="GO:0072354">
    <property type="term" value="F:histone H3T3 kinase activity"/>
    <property type="evidence" value="ECO:0007669"/>
    <property type="project" value="TreeGrafter"/>
</dbReference>
<dbReference type="PANTHER" id="PTHR24419">
    <property type="entry name" value="INTERLEUKIN-1 RECEPTOR-ASSOCIATED KINASE"/>
    <property type="match status" value="1"/>
</dbReference>
<name>A0AAQ4E1M7_AMBAM</name>
<protein>
    <recommendedName>
        <fullName evidence="3">Protein kinase domain-containing protein</fullName>
    </recommendedName>
</protein>
<proteinExistence type="predicted"/>
<dbReference type="Proteomes" id="UP001321473">
    <property type="component" value="Unassembled WGS sequence"/>
</dbReference>
<keyword evidence="2" id="KW-1185">Reference proteome</keyword>
<dbReference type="EMBL" id="JARKHS020023683">
    <property type="protein sequence ID" value="KAK8768617.1"/>
    <property type="molecule type" value="Genomic_DNA"/>
</dbReference>
<dbReference type="Gene3D" id="1.10.510.10">
    <property type="entry name" value="Transferase(Phosphotransferase) domain 1"/>
    <property type="match status" value="1"/>
</dbReference>
<dbReference type="GO" id="GO:0000278">
    <property type="term" value="P:mitotic cell cycle"/>
    <property type="evidence" value="ECO:0007669"/>
    <property type="project" value="TreeGrafter"/>
</dbReference>
<organism evidence="1 2">
    <name type="scientific">Amblyomma americanum</name>
    <name type="common">Lone star tick</name>
    <dbReference type="NCBI Taxonomy" id="6943"/>
    <lineage>
        <taxon>Eukaryota</taxon>
        <taxon>Metazoa</taxon>
        <taxon>Ecdysozoa</taxon>
        <taxon>Arthropoda</taxon>
        <taxon>Chelicerata</taxon>
        <taxon>Arachnida</taxon>
        <taxon>Acari</taxon>
        <taxon>Parasitiformes</taxon>
        <taxon>Ixodida</taxon>
        <taxon>Ixodoidea</taxon>
        <taxon>Ixodidae</taxon>
        <taxon>Amblyomminae</taxon>
        <taxon>Amblyomma</taxon>
    </lineage>
</organism>
<reference evidence="1 2" key="1">
    <citation type="journal article" date="2023" name="Arcadia Sci">
        <title>De novo assembly of a long-read Amblyomma americanum tick genome.</title>
        <authorList>
            <person name="Chou S."/>
            <person name="Poskanzer K.E."/>
            <person name="Rollins M."/>
            <person name="Thuy-Boun P.S."/>
        </authorList>
    </citation>
    <scope>NUCLEOTIDE SEQUENCE [LARGE SCALE GENOMIC DNA]</scope>
    <source>
        <strain evidence="1">F_SG_1</strain>
        <tissue evidence="1">Salivary glands</tissue>
    </source>
</reference>
<dbReference type="GO" id="GO:0005634">
    <property type="term" value="C:nucleus"/>
    <property type="evidence" value="ECO:0007669"/>
    <property type="project" value="TreeGrafter"/>
</dbReference>
<gene>
    <name evidence="1" type="ORF">V5799_014924</name>
</gene>
<comment type="caution">
    <text evidence="1">The sequence shown here is derived from an EMBL/GenBank/DDBJ whole genome shotgun (WGS) entry which is preliminary data.</text>
</comment>
<evidence type="ECO:0008006" key="3">
    <source>
        <dbReference type="Google" id="ProtNLM"/>
    </source>
</evidence>
<evidence type="ECO:0000313" key="1">
    <source>
        <dbReference type="EMBL" id="KAK8768617.1"/>
    </source>
</evidence>
<dbReference type="Pfam" id="PF12330">
    <property type="entry name" value="Haspin_kinase"/>
    <property type="match status" value="1"/>
</dbReference>
<dbReference type="GO" id="GO:0035556">
    <property type="term" value="P:intracellular signal transduction"/>
    <property type="evidence" value="ECO:0007669"/>
    <property type="project" value="TreeGrafter"/>
</dbReference>